<dbReference type="OrthoDB" id="1356223at2"/>
<evidence type="ECO:0000259" key="1">
    <source>
        <dbReference type="Pfam" id="PF13648"/>
    </source>
</evidence>
<dbReference type="EMBL" id="SNXR01000015">
    <property type="protein sequence ID" value="TDP58309.1"/>
    <property type="molecule type" value="Genomic_DNA"/>
</dbReference>
<evidence type="ECO:0000313" key="3">
    <source>
        <dbReference type="Proteomes" id="UP000295260"/>
    </source>
</evidence>
<keyword evidence="3" id="KW-1185">Reference proteome</keyword>
<dbReference type="Proteomes" id="UP000295260">
    <property type="component" value="Unassembled WGS sequence"/>
</dbReference>
<dbReference type="RefSeq" id="WP_133533580.1">
    <property type="nucleotide sequence ID" value="NZ_SNXR01000015.1"/>
</dbReference>
<gene>
    <name evidence="2" type="ORF">BC748_2348</name>
</gene>
<dbReference type="PROSITE" id="PS51257">
    <property type="entry name" value="PROKAR_LIPOPROTEIN"/>
    <property type="match status" value="1"/>
</dbReference>
<organism evidence="2 3">
    <name type="scientific">Flavobacterium dankookense</name>
    <dbReference type="NCBI Taxonomy" id="706186"/>
    <lineage>
        <taxon>Bacteria</taxon>
        <taxon>Pseudomonadati</taxon>
        <taxon>Bacteroidota</taxon>
        <taxon>Flavobacteriia</taxon>
        <taxon>Flavobacteriales</taxon>
        <taxon>Flavobacteriaceae</taxon>
        <taxon>Flavobacterium</taxon>
    </lineage>
</organism>
<dbReference type="Pfam" id="PF13648">
    <property type="entry name" value="Lipocalin_4"/>
    <property type="match status" value="1"/>
</dbReference>
<reference evidence="2 3" key="1">
    <citation type="submission" date="2019-03" db="EMBL/GenBank/DDBJ databases">
        <title>Genomic Encyclopedia of Archaeal and Bacterial Type Strains, Phase II (KMG-II): from individual species to whole genera.</title>
        <authorList>
            <person name="Goeker M."/>
        </authorList>
    </citation>
    <scope>NUCLEOTIDE SEQUENCE [LARGE SCALE GENOMIC DNA]</scope>
    <source>
        <strain evidence="2 3">DSM 25687</strain>
    </source>
</reference>
<dbReference type="AlphaFoldDB" id="A0A4R6QAM7"/>
<comment type="caution">
    <text evidence="2">The sequence shown here is derived from an EMBL/GenBank/DDBJ whole genome shotgun (WGS) entry which is preliminary data.</text>
</comment>
<proteinExistence type="predicted"/>
<sequence length="143" mass="16368">MKKIILGLLIFTAFTTSCSSDDDNGLAVTKQNLLGKWYLKGGTINNGAFEDYNHDCSISRDFQEFFDNDILTFNGYNIDCELNEVEESNWYLNGRVITVSIPNFMEYDITVEKLTSNELILKQDGINEDTGAVEDVRYYMTRN</sequence>
<accession>A0A4R6QAM7</accession>
<evidence type="ECO:0000313" key="2">
    <source>
        <dbReference type="EMBL" id="TDP58309.1"/>
    </source>
</evidence>
<protein>
    <submittedName>
        <fullName evidence="2">Lipocalin-like protein</fullName>
    </submittedName>
</protein>
<dbReference type="InterPro" id="IPR024311">
    <property type="entry name" value="Lipocalin-like"/>
</dbReference>
<name>A0A4R6QAM7_9FLAO</name>
<feature type="domain" description="Lipocalin-like" evidence="1">
    <location>
        <begin position="33"/>
        <end position="121"/>
    </location>
</feature>